<dbReference type="CDD" id="cd08829">
    <property type="entry name" value="SPFH_paraslipin"/>
    <property type="match status" value="1"/>
</dbReference>
<feature type="compositionally biased region" description="Polar residues" evidence="7">
    <location>
        <begin position="330"/>
        <end position="339"/>
    </location>
</feature>
<dbReference type="Gene3D" id="3.30.479.30">
    <property type="entry name" value="Band 7 domain"/>
    <property type="match status" value="1"/>
</dbReference>
<dbReference type="SMART" id="SM00244">
    <property type="entry name" value="PHB"/>
    <property type="match status" value="1"/>
</dbReference>
<dbReference type="Proteomes" id="UP001235664">
    <property type="component" value="Unassembled WGS sequence"/>
</dbReference>
<evidence type="ECO:0000256" key="4">
    <source>
        <dbReference type="ARBA" id="ARBA00022692"/>
    </source>
</evidence>
<evidence type="ECO:0000256" key="7">
    <source>
        <dbReference type="SAM" id="MobiDB-lite"/>
    </source>
</evidence>
<accession>A0ABT9HCY4</accession>
<dbReference type="RefSeq" id="WP_305930765.1">
    <property type="nucleotide sequence ID" value="NZ_JAVAIL010000006.1"/>
</dbReference>
<protein>
    <recommendedName>
        <fullName evidence="3">Protein QmcA</fullName>
    </recommendedName>
</protein>
<dbReference type="InterPro" id="IPR036013">
    <property type="entry name" value="Band_7/SPFH_dom_sf"/>
</dbReference>
<dbReference type="Pfam" id="PF01145">
    <property type="entry name" value="Band_7"/>
    <property type="match status" value="1"/>
</dbReference>
<dbReference type="PANTHER" id="PTHR43327">
    <property type="entry name" value="STOMATIN-LIKE PROTEIN 2, MITOCHONDRIAL"/>
    <property type="match status" value="1"/>
</dbReference>
<evidence type="ECO:0000313" key="10">
    <source>
        <dbReference type="Proteomes" id="UP001235664"/>
    </source>
</evidence>
<keyword evidence="5" id="KW-1133">Transmembrane helix</keyword>
<evidence type="ECO:0000256" key="6">
    <source>
        <dbReference type="ARBA" id="ARBA00023136"/>
    </source>
</evidence>
<feature type="region of interest" description="Disordered" evidence="7">
    <location>
        <begin position="299"/>
        <end position="339"/>
    </location>
</feature>
<keyword evidence="6" id="KW-0472">Membrane</keyword>
<dbReference type="SUPFAM" id="SSF117892">
    <property type="entry name" value="Band 7/SPFH domain"/>
    <property type="match status" value="1"/>
</dbReference>
<sequence length="339" mass="36682">MGGLIFMALAVLVLFIFLVMAVTVVKQGYVYTIERLGKYTIAAEPGLHLIIPLIDRVGRKINVMEQVLDIPGQEIITADNAMVGVDAVVFFQVLDAGKAAYEVSNLYQAIMALTTTNLRTVMGSMDLDETLSKRDEINARLLSVVDHATSPWGVKITRVEIKDIRPPLDISEAMARQMKAERLKRAEILEAEGDRASNILRAEGDKQSAILKAEGKREAAFRDAEARERAAEAEAKATELVSNAIAESGSQAINYFVAQEYTKAVGKFADSPNAKTILFPVEATQLIGSLGGIGELVRGSFGESRGSGDTGTPIPEPRTQRPQPVRRASVPSSNDPARG</sequence>
<dbReference type="InterPro" id="IPR001972">
    <property type="entry name" value="Stomatin_HflK_fam"/>
</dbReference>
<dbReference type="PRINTS" id="PR00721">
    <property type="entry name" value="STOMATIN"/>
</dbReference>
<keyword evidence="10" id="KW-1185">Reference proteome</keyword>
<dbReference type="InterPro" id="IPR018080">
    <property type="entry name" value="Band_7/stomatin-like_CS"/>
</dbReference>
<evidence type="ECO:0000256" key="1">
    <source>
        <dbReference type="ARBA" id="ARBA00004167"/>
    </source>
</evidence>
<evidence type="ECO:0000256" key="3">
    <source>
        <dbReference type="ARBA" id="ARBA00017055"/>
    </source>
</evidence>
<dbReference type="EMBL" id="JAVAIL010000006">
    <property type="protein sequence ID" value="MDP4540760.1"/>
    <property type="molecule type" value="Genomic_DNA"/>
</dbReference>
<evidence type="ECO:0000256" key="5">
    <source>
        <dbReference type="ARBA" id="ARBA00022989"/>
    </source>
</evidence>
<evidence type="ECO:0000313" key="9">
    <source>
        <dbReference type="EMBL" id="MDP4540760.1"/>
    </source>
</evidence>
<dbReference type="InterPro" id="IPR050710">
    <property type="entry name" value="Band7/mec-2_domain"/>
</dbReference>
<comment type="similarity">
    <text evidence="2">Belongs to the band 7/mec-2 family.</text>
</comment>
<dbReference type="InterPro" id="IPR001107">
    <property type="entry name" value="Band_7"/>
</dbReference>
<feature type="domain" description="Band 7" evidence="8">
    <location>
        <begin position="20"/>
        <end position="178"/>
    </location>
</feature>
<comment type="caution">
    <text evidence="9">The sequence shown here is derived from an EMBL/GenBank/DDBJ whole genome shotgun (WGS) entry which is preliminary data.</text>
</comment>
<keyword evidence="4" id="KW-0812">Transmembrane</keyword>
<comment type="subcellular location">
    <subcellularLocation>
        <location evidence="1">Membrane</location>
        <topology evidence="1">Single-pass membrane protein</topology>
    </subcellularLocation>
</comment>
<gene>
    <name evidence="9" type="ORF">Q9K01_14125</name>
</gene>
<evidence type="ECO:0000259" key="8">
    <source>
        <dbReference type="SMART" id="SM00244"/>
    </source>
</evidence>
<proteinExistence type="inferred from homology"/>
<dbReference type="PANTHER" id="PTHR43327:SF10">
    <property type="entry name" value="STOMATIN-LIKE PROTEIN 2, MITOCHONDRIAL"/>
    <property type="match status" value="1"/>
</dbReference>
<organism evidence="9 10">
    <name type="scientific">Qipengyuania benthica</name>
    <dbReference type="NCBI Taxonomy" id="3067651"/>
    <lineage>
        <taxon>Bacteria</taxon>
        <taxon>Pseudomonadati</taxon>
        <taxon>Pseudomonadota</taxon>
        <taxon>Alphaproteobacteria</taxon>
        <taxon>Sphingomonadales</taxon>
        <taxon>Erythrobacteraceae</taxon>
        <taxon>Qipengyuania</taxon>
    </lineage>
</organism>
<reference evidence="9 10" key="1">
    <citation type="submission" date="2023-08" db="EMBL/GenBank/DDBJ databases">
        <title>genomic of DY56.</title>
        <authorList>
            <person name="Wang Y."/>
        </authorList>
    </citation>
    <scope>NUCLEOTIDE SEQUENCE [LARGE SCALE GENOMIC DNA]</scope>
    <source>
        <strain evidence="9 10">DY56-A-20</strain>
    </source>
</reference>
<evidence type="ECO:0000256" key="2">
    <source>
        <dbReference type="ARBA" id="ARBA00008164"/>
    </source>
</evidence>
<dbReference type="PROSITE" id="PS01270">
    <property type="entry name" value="BAND_7"/>
    <property type="match status" value="1"/>
</dbReference>
<name>A0ABT9HCY4_9SPHN</name>